<evidence type="ECO:0008006" key="3">
    <source>
        <dbReference type="Google" id="ProtNLM"/>
    </source>
</evidence>
<dbReference type="AlphaFoldDB" id="A0A2N3LNF7"/>
<dbReference type="InterPro" id="IPR030987">
    <property type="entry name" value="AbiV"/>
</dbReference>
<protein>
    <recommendedName>
        <fullName evidence="3">HEPN domain-containing protein</fullName>
    </recommendedName>
</protein>
<dbReference type="Proteomes" id="UP000233440">
    <property type="component" value="Unassembled WGS sequence"/>
</dbReference>
<comment type="caution">
    <text evidence="1">The sequence shown here is derived from an EMBL/GenBank/DDBJ whole genome shotgun (WGS) entry which is preliminary data.</text>
</comment>
<dbReference type="EMBL" id="PIQO01000003">
    <property type="protein sequence ID" value="PKR86064.1"/>
    <property type="molecule type" value="Genomic_DNA"/>
</dbReference>
<evidence type="ECO:0000313" key="1">
    <source>
        <dbReference type="EMBL" id="PKR86064.1"/>
    </source>
</evidence>
<name>A0A2N3LNF7_9BACI</name>
<reference evidence="1 2" key="1">
    <citation type="submission" date="2017-11" db="EMBL/GenBank/DDBJ databases">
        <title>Bacillus camelliae sp. nov., isolated from pu'er tea.</title>
        <authorList>
            <person name="Niu L."/>
        </authorList>
    </citation>
    <scope>NUCLEOTIDE SEQUENCE [LARGE SCALE GENOMIC DNA]</scope>
    <source>
        <strain evidence="1 2">7578-1</strain>
    </source>
</reference>
<organism evidence="1 2">
    <name type="scientific">Heyndrickxia camelliae</name>
    <dbReference type="NCBI Taxonomy" id="1707093"/>
    <lineage>
        <taxon>Bacteria</taxon>
        <taxon>Bacillati</taxon>
        <taxon>Bacillota</taxon>
        <taxon>Bacilli</taxon>
        <taxon>Bacillales</taxon>
        <taxon>Bacillaceae</taxon>
        <taxon>Heyndrickxia</taxon>
    </lineage>
</organism>
<accession>A0A2N3LNF7</accession>
<dbReference type="NCBIfam" id="TIGR04498">
    <property type="entry name" value="AbiV_defense"/>
    <property type="match status" value="1"/>
</dbReference>
<evidence type="ECO:0000313" key="2">
    <source>
        <dbReference type="Proteomes" id="UP000233440"/>
    </source>
</evidence>
<keyword evidence="2" id="KW-1185">Reference proteome</keyword>
<dbReference type="OrthoDB" id="7058454at2"/>
<dbReference type="Pfam" id="PF18728">
    <property type="entry name" value="HEPN_AbiV"/>
    <property type="match status" value="1"/>
</dbReference>
<sequence>MVRMSFNQLKVEDIEKIFYKINENACELLEEAELLYNHEKYARAYLCAHIAFEEFGKLPILYSVALDIHFGKKVNWKKLNKDIRDHQTKISQSYVSMLLILFKFMKVKGYTEFKFSLITNSYDEIMDFLDETNFSYSEAIEELYLDAENQKQINMIPAVADLLNGFKNSSLYADFHDGIFYKPSERIDKDICGFGITLAKIQKKYHQLPDFDKEGFGFNELTQEIEYSNALKQFLESVDELEELQKQK</sequence>
<gene>
    <name evidence="1" type="ORF">CWO92_06750</name>
</gene>
<proteinExistence type="predicted"/>